<sequence>MVDSGSHAVRSKKRDSPKSMILMWLLSLSTIKMFSSFRSLLQIPAHTGERPILLTEVDTSPDIFTAEEVAKHNTPADCWLLIHGKVYDVTRWVPHHPGGSMIFVRAGGDCSQLFDSYHPLATRLLLEKFYVGELDKTDRDTPGIVEYQSDTQEGEFYEVLKRRVEKFFRGNELNPRTSFDWRLKSVIILLSFAVSFYATFFAFQSFAASALCACLLGVSMGQVGISIVHDVNHGSGLSSASSRYALGAIVDLVGVSSFMWRQQHVVGHHAYTNLACDPDIRVSDCDARRVAPHHPKQPFHAFQHVYLAALYGLLKVKSVLVDDFAALARGSIGQLRLSRMTPGEAFMFWACKFLYAAYYIALPALYSPHGWRALAALWIIAEVLAGWMLAFLFQVAHITGEVEFLDSDGGKVERGWAAGQVATTADFSHGSWLWTQFSGGLNYQVVHHLFPNICHTHYPAIAPIVMDTCREYNIPYKVFPNFRSALWAHFAHLKEMGAAQMIPSFATIG</sequence>
<dbReference type="GO" id="GO:0046872">
    <property type="term" value="F:metal ion binding"/>
    <property type="evidence" value="ECO:0007669"/>
    <property type="project" value="UniProtKB-KW"/>
</dbReference>
<dbReference type="CDD" id="cd03506">
    <property type="entry name" value="Delta6-FADS-like"/>
    <property type="match status" value="1"/>
</dbReference>
<dbReference type="SMART" id="SM01117">
    <property type="entry name" value="Cyt-b5"/>
    <property type="match status" value="1"/>
</dbReference>
<gene>
    <name evidence="7" type="ORF">COCSUDRAFT_52322</name>
</gene>
<evidence type="ECO:0000256" key="4">
    <source>
        <dbReference type="ARBA" id="ARBA00023004"/>
    </source>
</evidence>
<keyword evidence="2" id="KW-0479">Metal-binding</keyword>
<dbReference type="InterPro" id="IPR012171">
    <property type="entry name" value="Fatty_acid_desaturase"/>
</dbReference>
<feature type="transmembrane region" description="Helical" evidence="5">
    <location>
        <begin position="183"/>
        <end position="203"/>
    </location>
</feature>
<organism evidence="7 8">
    <name type="scientific">Coccomyxa subellipsoidea (strain C-169)</name>
    <name type="common">Green microalga</name>
    <dbReference type="NCBI Taxonomy" id="574566"/>
    <lineage>
        <taxon>Eukaryota</taxon>
        <taxon>Viridiplantae</taxon>
        <taxon>Chlorophyta</taxon>
        <taxon>core chlorophytes</taxon>
        <taxon>Trebouxiophyceae</taxon>
        <taxon>Trebouxiophyceae incertae sedis</taxon>
        <taxon>Coccomyxaceae</taxon>
        <taxon>Coccomyxa</taxon>
        <taxon>Coccomyxa subellipsoidea</taxon>
    </lineage>
</organism>
<dbReference type="Pfam" id="PF00173">
    <property type="entry name" value="Cyt-b5"/>
    <property type="match status" value="1"/>
</dbReference>
<keyword evidence="4" id="KW-0408">Iron</keyword>
<keyword evidence="8" id="KW-1185">Reference proteome</keyword>
<dbReference type="GO" id="GO:0042759">
    <property type="term" value="P:long-chain fatty acid biosynthetic process"/>
    <property type="evidence" value="ECO:0007669"/>
    <property type="project" value="UniProtKB-ARBA"/>
</dbReference>
<dbReference type="STRING" id="574566.I0Z6Y0"/>
<name>I0Z6Y0_COCSC</name>
<keyword evidence="5" id="KW-0472">Membrane</keyword>
<comment type="caution">
    <text evidence="7">The sequence shown here is derived from an EMBL/GenBank/DDBJ whole genome shotgun (WGS) entry which is preliminary data.</text>
</comment>
<accession>I0Z6Y0</accession>
<feature type="transmembrane region" description="Helical" evidence="5">
    <location>
        <begin position="21"/>
        <end position="41"/>
    </location>
</feature>
<evidence type="ECO:0000256" key="1">
    <source>
        <dbReference type="ARBA" id="ARBA00022617"/>
    </source>
</evidence>
<dbReference type="GO" id="GO:0016717">
    <property type="term" value="F:oxidoreductase activity, acting on paired donors, with oxidation of a pair of donors resulting in the reduction of molecular oxygen to two molecules of water"/>
    <property type="evidence" value="ECO:0007669"/>
    <property type="project" value="UniProtKB-ARBA"/>
</dbReference>
<dbReference type="OrthoDB" id="260091at2759"/>
<dbReference type="EMBL" id="AGSI01000002">
    <property type="protein sequence ID" value="EIE26399.1"/>
    <property type="molecule type" value="Genomic_DNA"/>
</dbReference>
<proteinExistence type="predicted"/>
<feature type="transmembrane region" description="Helical" evidence="5">
    <location>
        <begin position="372"/>
        <end position="393"/>
    </location>
</feature>
<keyword evidence="5" id="KW-0812">Transmembrane</keyword>
<dbReference type="PANTHER" id="PTHR19353">
    <property type="entry name" value="FATTY ACID DESATURASE 2"/>
    <property type="match status" value="1"/>
</dbReference>
<feature type="domain" description="Cytochrome b5 heme-binding" evidence="6">
    <location>
        <begin position="61"/>
        <end position="135"/>
    </location>
</feature>
<protein>
    <submittedName>
        <fullName evidence="7">Acyl-CoA dependent delta5-desaturase</fullName>
    </submittedName>
</protein>
<evidence type="ECO:0000313" key="7">
    <source>
        <dbReference type="EMBL" id="EIE26399.1"/>
    </source>
</evidence>
<dbReference type="eggNOG" id="KOG4232">
    <property type="taxonomic scope" value="Eukaryota"/>
</dbReference>
<reference evidence="7 8" key="1">
    <citation type="journal article" date="2012" name="Genome Biol.">
        <title>The genome of the polar eukaryotic microalga coccomyxa subellipsoidea reveals traits of cold adaptation.</title>
        <authorList>
            <person name="Blanc G."/>
            <person name="Agarkova I."/>
            <person name="Grimwood J."/>
            <person name="Kuo A."/>
            <person name="Brueggeman A."/>
            <person name="Dunigan D."/>
            <person name="Gurnon J."/>
            <person name="Ladunga I."/>
            <person name="Lindquist E."/>
            <person name="Lucas S."/>
            <person name="Pangilinan J."/>
            <person name="Proschold T."/>
            <person name="Salamov A."/>
            <person name="Schmutz J."/>
            <person name="Weeks D."/>
            <person name="Yamada T."/>
            <person name="Claverie J.M."/>
            <person name="Grigoriev I."/>
            <person name="Van Etten J."/>
            <person name="Lomsadze A."/>
            <person name="Borodovsky M."/>
        </authorList>
    </citation>
    <scope>NUCLEOTIDE SEQUENCE [LARGE SCALE GENOMIC DNA]</scope>
    <source>
        <strain evidence="7 8">C-169</strain>
    </source>
</reference>
<feature type="transmembrane region" description="Helical" evidence="5">
    <location>
        <begin position="346"/>
        <end position="366"/>
    </location>
</feature>
<dbReference type="Pfam" id="PF00487">
    <property type="entry name" value="FA_desaturase"/>
    <property type="match status" value="1"/>
</dbReference>
<dbReference type="PROSITE" id="PS50255">
    <property type="entry name" value="CYTOCHROME_B5_2"/>
    <property type="match status" value="1"/>
</dbReference>
<keyword evidence="5" id="KW-1133">Transmembrane helix</keyword>
<dbReference type="FunFam" id="3.10.120.10:FF:000007">
    <property type="entry name" value="Sulfite oxidase, mitochondrial"/>
    <property type="match status" value="1"/>
</dbReference>
<dbReference type="InterPro" id="IPR001199">
    <property type="entry name" value="Cyt_B5-like_heme/steroid-bd"/>
</dbReference>
<dbReference type="KEGG" id="csl:COCSUDRAFT_52322"/>
<dbReference type="Gene3D" id="3.10.120.10">
    <property type="entry name" value="Cytochrome b5-like heme/steroid binding domain"/>
    <property type="match status" value="1"/>
</dbReference>
<evidence type="ECO:0000256" key="3">
    <source>
        <dbReference type="ARBA" id="ARBA00023002"/>
    </source>
</evidence>
<evidence type="ECO:0000259" key="6">
    <source>
        <dbReference type="PROSITE" id="PS50255"/>
    </source>
</evidence>
<dbReference type="SUPFAM" id="SSF55856">
    <property type="entry name" value="Cytochrome b5-like heme/steroid binding domain"/>
    <property type="match status" value="1"/>
</dbReference>
<evidence type="ECO:0000313" key="8">
    <source>
        <dbReference type="Proteomes" id="UP000007264"/>
    </source>
</evidence>
<dbReference type="GeneID" id="17044409"/>
<dbReference type="GO" id="GO:0006636">
    <property type="term" value="P:unsaturated fatty acid biosynthetic process"/>
    <property type="evidence" value="ECO:0007669"/>
    <property type="project" value="UniProtKB-ARBA"/>
</dbReference>
<dbReference type="Proteomes" id="UP000007264">
    <property type="component" value="Unassembled WGS sequence"/>
</dbReference>
<dbReference type="AlphaFoldDB" id="I0Z6Y0"/>
<dbReference type="PANTHER" id="PTHR19353:SF19">
    <property type="entry name" value="DELTA(5) FATTY ACID DESATURASE C-RELATED"/>
    <property type="match status" value="1"/>
</dbReference>
<dbReference type="InterPro" id="IPR005804">
    <property type="entry name" value="FA_desaturase_dom"/>
</dbReference>
<dbReference type="GO" id="GO:0016020">
    <property type="term" value="C:membrane"/>
    <property type="evidence" value="ECO:0007669"/>
    <property type="project" value="TreeGrafter"/>
</dbReference>
<keyword evidence="1" id="KW-0349">Heme</keyword>
<dbReference type="PIRSF" id="PIRSF015921">
    <property type="entry name" value="FA_sphinglp_des"/>
    <property type="match status" value="1"/>
</dbReference>
<dbReference type="RefSeq" id="XP_005650943.1">
    <property type="nucleotide sequence ID" value="XM_005650886.1"/>
</dbReference>
<dbReference type="InterPro" id="IPR036400">
    <property type="entry name" value="Cyt_B5-like_heme/steroid_sf"/>
</dbReference>
<evidence type="ECO:0000256" key="5">
    <source>
        <dbReference type="SAM" id="Phobius"/>
    </source>
</evidence>
<evidence type="ECO:0000256" key="2">
    <source>
        <dbReference type="ARBA" id="ARBA00022723"/>
    </source>
</evidence>
<keyword evidence="3" id="KW-0560">Oxidoreductase</keyword>